<feature type="compositionally biased region" description="Polar residues" evidence="1">
    <location>
        <begin position="378"/>
        <end position="391"/>
    </location>
</feature>
<protein>
    <recommendedName>
        <fullName evidence="4">Tesmin/TSO1-like CXC domain-containing protein</fullName>
    </recommendedName>
</protein>
<proteinExistence type="predicted"/>
<feature type="region of interest" description="Disordered" evidence="1">
    <location>
        <begin position="1"/>
        <end position="100"/>
    </location>
</feature>
<feature type="region of interest" description="Disordered" evidence="1">
    <location>
        <begin position="303"/>
        <end position="403"/>
    </location>
</feature>
<feature type="region of interest" description="Disordered" evidence="1">
    <location>
        <begin position="212"/>
        <end position="239"/>
    </location>
</feature>
<feature type="compositionally biased region" description="Basic and acidic residues" evidence="1">
    <location>
        <begin position="69"/>
        <end position="81"/>
    </location>
</feature>
<feature type="compositionally biased region" description="Basic and acidic residues" evidence="1">
    <location>
        <begin position="1"/>
        <end position="10"/>
    </location>
</feature>
<dbReference type="Proteomes" id="UP000078284">
    <property type="component" value="Chromosome 5"/>
</dbReference>
<organism evidence="2 3">
    <name type="scientific">Arabidopsis thaliana</name>
    <name type="common">Mouse-ear cress</name>
    <dbReference type="NCBI Taxonomy" id="3702"/>
    <lineage>
        <taxon>Eukaryota</taxon>
        <taxon>Viridiplantae</taxon>
        <taxon>Streptophyta</taxon>
        <taxon>Embryophyta</taxon>
        <taxon>Tracheophyta</taxon>
        <taxon>Spermatophyta</taxon>
        <taxon>Magnoliopsida</taxon>
        <taxon>eudicotyledons</taxon>
        <taxon>Gunneridae</taxon>
        <taxon>Pentapetalae</taxon>
        <taxon>rosids</taxon>
        <taxon>malvids</taxon>
        <taxon>Brassicales</taxon>
        <taxon>Brassicaceae</taxon>
        <taxon>Camelineae</taxon>
        <taxon>Arabidopsis</taxon>
    </lineage>
</organism>
<feature type="compositionally biased region" description="Basic residues" evidence="1">
    <location>
        <begin position="88"/>
        <end position="100"/>
    </location>
</feature>
<sequence>MEIQKADLVHQVKAQTSAMKKLSADENLKNEHSMKKQETRNSTIVLEDMDTSDSEASDHEREDPDLDDEWKPEHESERESEQESVIKLNRKRNFKVGRRRSSVVMRRSYEENSETPSDDAVKSDVCCCTCSKSSSCKTMKCQCRATKGSCGPSCGCSSVKCSNRNADGKENNSISESEALENGENSQESDEKDKGQQQQVLASRGAMLLQNALADKPEEETNDDGGTRRRRKPLSDIGNTTVKNSLKFPLFWSFQHICVHVARKQQLSDLMKFWFQGKSNVPRPSQRKKWKKTVLQLVPVGPPALPPTHTNTHLIPEANSVTVDSDTARMPENSDSGESNSIKLKLPRAMRSASSNGSNLLRERNADQNGSESGGNSGFVQSNSGRASGSRTSDEKENHTRRV</sequence>
<name>A0A178UGI5_ARATH</name>
<dbReference type="ExpressionAtlas" id="A0A178UGI5">
    <property type="expression patterns" value="baseline and differential"/>
</dbReference>
<feature type="region of interest" description="Disordered" evidence="1">
    <location>
        <begin position="165"/>
        <end position="200"/>
    </location>
</feature>
<gene>
    <name evidence="2" type="ordered locus">AXX17_At5g60400</name>
</gene>
<feature type="compositionally biased region" description="Polar residues" evidence="1">
    <location>
        <begin position="333"/>
        <end position="342"/>
    </location>
</feature>
<evidence type="ECO:0008006" key="4">
    <source>
        <dbReference type="Google" id="ProtNLM"/>
    </source>
</evidence>
<feature type="compositionally biased region" description="Basic and acidic residues" evidence="1">
    <location>
        <begin position="22"/>
        <end position="39"/>
    </location>
</feature>
<dbReference type="AlphaFoldDB" id="A0A178UGI5"/>
<comment type="caution">
    <text evidence="2">The sequence shown here is derived from an EMBL/GenBank/DDBJ whole genome shotgun (WGS) entry which is preliminary data.</text>
</comment>
<feature type="compositionally biased region" description="Polar residues" evidence="1">
    <location>
        <begin position="308"/>
        <end position="325"/>
    </location>
</feature>
<accession>A0A178UGI5</accession>
<reference evidence="3" key="1">
    <citation type="journal article" date="2016" name="Proc. Natl. Acad. Sci. U.S.A.">
        <title>Chromosome-level assembly of Arabidopsis thaliana Ler reveals the extent of translocation and inversion polymorphisms.</title>
        <authorList>
            <person name="Zapata L."/>
            <person name="Ding J."/>
            <person name="Willing E.M."/>
            <person name="Hartwig B."/>
            <person name="Bezdan D."/>
            <person name="Jiao W.B."/>
            <person name="Patel V."/>
            <person name="Velikkakam James G."/>
            <person name="Koornneef M."/>
            <person name="Ossowski S."/>
            <person name="Schneeberger K."/>
        </authorList>
    </citation>
    <scope>NUCLEOTIDE SEQUENCE [LARGE SCALE GENOMIC DNA]</scope>
    <source>
        <strain evidence="3">cv. Landsberg erecta</strain>
    </source>
</reference>
<dbReference type="EMBL" id="LUHQ01000005">
    <property type="protein sequence ID" value="OAO92740.1"/>
    <property type="molecule type" value="Genomic_DNA"/>
</dbReference>
<evidence type="ECO:0000256" key="1">
    <source>
        <dbReference type="SAM" id="MobiDB-lite"/>
    </source>
</evidence>
<evidence type="ECO:0000313" key="2">
    <source>
        <dbReference type="EMBL" id="OAO92740.1"/>
    </source>
</evidence>
<feature type="compositionally biased region" description="Basic and acidic residues" evidence="1">
    <location>
        <begin position="392"/>
        <end position="403"/>
    </location>
</feature>
<evidence type="ECO:0000313" key="3">
    <source>
        <dbReference type="Proteomes" id="UP000078284"/>
    </source>
</evidence>